<dbReference type="OrthoDB" id="9195at10239"/>
<dbReference type="EMBL" id="KR528556">
    <property type="protein sequence ID" value="AKV62278.1"/>
    <property type="molecule type" value="Genomic_DNA"/>
</dbReference>
<dbReference type="InterPro" id="IPR049912">
    <property type="entry name" value="CRESS_DNA_REP"/>
</dbReference>
<name>A0A0K1RL35_9CIRC</name>
<comment type="cofactor">
    <cofactor evidence="1">
        <name>Mg(2+)</name>
        <dbReference type="ChEBI" id="CHEBI:18420"/>
    </cofactor>
</comment>
<evidence type="ECO:0000256" key="3">
    <source>
        <dbReference type="ARBA" id="ARBA00022562"/>
    </source>
</evidence>
<keyword evidence="14" id="KW-0190">Covalent protein-DNA linkage</keyword>
<evidence type="ECO:0000256" key="5">
    <source>
        <dbReference type="ARBA" id="ARBA00022695"/>
    </source>
</evidence>
<sequence>MPRDAPAKQWCFTLNNYTPAELTAIVDSAGNFDYLCFGRERGNNNTPHLQGYLILKEKKRFSYVRQLAGLERAHWEKKSPRSTPKQASDYCKKDGDYDEYGELPTKKQGQRTDFDELKEWIKEQDHRPTDREVAEEFPSLWGRYRSACISFLDLFSPHPTLVQGTLRPWQEDLNTRLSAPPNDRDVMFVVDENGNSGKSWFIRYLMTERPDDVQMLSIGKRDDLAHAIDPAKKIFFFDVPRGGMEFMQYAVLEQLKNRLVFSPKYESRMKVLHHIPHVVVFCNEEPDRTKLSRDRFRVTHIRQV</sequence>
<keyword evidence="9" id="KW-0547">Nucleotide-binding</keyword>
<evidence type="ECO:0000256" key="6">
    <source>
        <dbReference type="ARBA" id="ARBA00022705"/>
    </source>
</evidence>
<keyword evidence="4" id="KW-0808">Transferase</keyword>
<keyword evidence="6" id="KW-0235">DNA replication</keyword>
<evidence type="ECO:0000256" key="10">
    <source>
        <dbReference type="ARBA" id="ARBA00022759"/>
    </source>
</evidence>
<keyword evidence="7" id="KW-0540">Nuclease</keyword>
<comment type="subcellular location">
    <subcellularLocation>
        <location evidence="2">Host nucleus</location>
    </subcellularLocation>
</comment>
<evidence type="ECO:0000256" key="2">
    <source>
        <dbReference type="ARBA" id="ARBA00004147"/>
    </source>
</evidence>
<dbReference type="Gene3D" id="3.40.1310.20">
    <property type="match status" value="1"/>
</dbReference>
<keyword evidence="18" id="KW-1185">Reference proteome</keyword>
<dbReference type="Proteomes" id="UP000123552">
    <property type="component" value="Genome"/>
</dbReference>
<evidence type="ECO:0000256" key="11">
    <source>
        <dbReference type="ARBA" id="ARBA00022801"/>
    </source>
</evidence>
<dbReference type="GO" id="GO:0016779">
    <property type="term" value="F:nucleotidyltransferase activity"/>
    <property type="evidence" value="ECO:0007669"/>
    <property type="project" value="UniProtKB-KW"/>
</dbReference>
<evidence type="ECO:0000313" key="18">
    <source>
        <dbReference type="Proteomes" id="UP000123552"/>
    </source>
</evidence>
<evidence type="ECO:0000256" key="13">
    <source>
        <dbReference type="ARBA" id="ARBA00022840"/>
    </source>
</evidence>
<keyword evidence="10" id="KW-0255">Endonuclease</keyword>
<feature type="domain" description="CRESS-DNA virus Rep endonuclease" evidence="16">
    <location>
        <begin position="4"/>
        <end position="103"/>
    </location>
</feature>
<dbReference type="Pfam" id="PF02407">
    <property type="entry name" value="Viral_Rep"/>
    <property type="match status" value="1"/>
</dbReference>
<evidence type="ECO:0000256" key="9">
    <source>
        <dbReference type="ARBA" id="ARBA00022741"/>
    </source>
</evidence>
<evidence type="ECO:0000256" key="4">
    <source>
        <dbReference type="ARBA" id="ARBA00022679"/>
    </source>
</evidence>
<keyword evidence="13" id="KW-0067">ATP-binding</keyword>
<dbReference type="KEGG" id="vg:25479216"/>
<evidence type="ECO:0000256" key="7">
    <source>
        <dbReference type="ARBA" id="ARBA00022722"/>
    </source>
</evidence>
<dbReference type="PROSITE" id="PS52020">
    <property type="entry name" value="CRESS_DNA_REP"/>
    <property type="match status" value="1"/>
</dbReference>
<dbReference type="GO" id="GO:0046872">
    <property type="term" value="F:metal ion binding"/>
    <property type="evidence" value="ECO:0007669"/>
    <property type="project" value="UniProtKB-KW"/>
</dbReference>
<keyword evidence="15" id="KW-0238">DNA-binding</keyword>
<keyword evidence="5" id="KW-0548">Nucleotidyltransferase</keyword>
<reference evidence="17 18" key="1">
    <citation type="journal article" date="2015" name="Front. Microbiol.">
        <title>Novel circular single-stranded DNA viruses identified in marine invertebrates reveal high sequence diversity and consistent predicted intrinsic disorder patterns within putative structural proteins.</title>
        <authorList>
            <person name="Rosario K."/>
            <person name="Schenck R.O."/>
            <person name="Harbeitner R.C."/>
            <person name="Lawler S.N."/>
            <person name="Breitbart M."/>
        </authorList>
    </citation>
    <scope>NUCLEOTIDE SEQUENCE [LARGE SCALE GENOMIC DNA]</scope>
    <source>
        <strain evidence="17">I0085A5</strain>
    </source>
</reference>
<organism evidence="17 18">
    <name type="scientific">Hermit crab associated circular virus</name>
    <dbReference type="NCBI Taxonomy" id="1692252"/>
    <lineage>
        <taxon>Viruses</taxon>
        <taxon>Monodnaviria</taxon>
        <taxon>Shotokuvirae</taxon>
        <taxon>Cressdnaviricota</taxon>
        <taxon>Arfiviricetes</taxon>
        <taxon>Cirlivirales</taxon>
        <taxon>Circoviridae</taxon>
    </lineage>
</organism>
<evidence type="ECO:0000256" key="14">
    <source>
        <dbReference type="ARBA" id="ARBA00023124"/>
    </source>
</evidence>
<keyword evidence="12" id="KW-0347">Helicase</keyword>
<dbReference type="GO" id="GO:0006260">
    <property type="term" value="P:DNA replication"/>
    <property type="evidence" value="ECO:0007669"/>
    <property type="project" value="UniProtKB-KW"/>
</dbReference>
<dbReference type="GeneID" id="25479216"/>
<keyword evidence="8" id="KW-0479">Metal-binding</keyword>
<accession>A0A0K1RL35</accession>
<dbReference type="RefSeq" id="YP_009163915.1">
    <property type="nucleotide sequence ID" value="NC_027789.1"/>
</dbReference>
<dbReference type="GO" id="GO:0042025">
    <property type="term" value="C:host cell nucleus"/>
    <property type="evidence" value="ECO:0007669"/>
    <property type="project" value="UniProtKB-SubCell"/>
</dbReference>
<evidence type="ECO:0000256" key="1">
    <source>
        <dbReference type="ARBA" id="ARBA00001946"/>
    </source>
</evidence>
<evidence type="ECO:0000256" key="8">
    <source>
        <dbReference type="ARBA" id="ARBA00022723"/>
    </source>
</evidence>
<evidence type="ECO:0000259" key="16">
    <source>
        <dbReference type="PROSITE" id="PS52020"/>
    </source>
</evidence>
<dbReference type="GO" id="GO:0004386">
    <property type="term" value="F:helicase activity"/>
    <property type="evidence" value="ECO:0007669"/>
    <property type="project" value="UniProtKB-KW"/>
</dbReference>
<keyword evidence="11" id="KW-0378">Hydrolase</keyword>
<dbReference type="GO" id="GO:0003677">
    <property type="term" value="F:DNA binding"/>
    <property type="evidence" value="ECO:0007669"/>
    <property type="project" value="UniProtKB-KW"/>
</dbReference>
<dbReference type="GO" id="GO:0005524">
    <property type="term" value="F:ATP binding"/>
    <property type="evidence" value="ECO:0007669"/>
    <property type="project" value="UniProtKB-KW"/>
</dbReference>
<evidence type="ECO:0000313" key="17">
    <source>
        <dbReference type="EMBL" id="AKV62278.1"/>
    </source>
</evidence>
<dbReference type="GO" id="GO:0016787">
    <property type="term" value="F:hydrolase activity"/>
    <property type="evidence" value="ECO:0007669"/>
    <property type="project" value="UniProtKB-KW"/>
</dbReference>
<protein>
    <submittedName>
        <fullName evidence="17">Putative replication initiation protein</fullName>
    </submittedName>
</protein>
<proteinExistence type="predicted"/>
<evidence type="ECO:0000256" key="15">
    <source>
        <dbReference type="ARBA" id="ARBA00023125"/>
    </source>
</evidence>
<dbReference type="GO" id="GO:0004519">
    <property type="term" value="F:endonuclease activity"/>
    <property type="evidence" value="ECO:0007669"/>
    <property type="project" value="UniProtKB-KW"/>
</dbReference>
<evidence type="ECO:0000256" key="12">
    <source>
        <dbReference type="ARBA" id="ARBA00022806"/>
    </source>
</evidence>
<keyword evidence="3" id="KW-1048">Host nucleus</keyword>